<organism evidence="2 3">
    <name type="scientific">Meloidogyne enterolobii</name>
    <name type="common">Root-knot nematode worm</name>
    <name type="synonym">Meloidogyne mayaguensis</name>
    <dbReference type="NCBI Taxonomy" id="390850"/>
    <lineage>
        <taxon>Eukaryota</taxon>
        <taxon>Metazoa</taxon>
        <taxon>Ecdysozoa</taxon>
        <taxon>Nematoda</taxon>
        <taxon>Chromadorea</taxon>
        <taxon>Rhabditida</taxon>
        <taxon>Tylenchina</taxon>
        <taxon>Tylenchomorpha</taxon>
        <taxon>Tylenchoidea</taxon>
        <taxon>Meloidogynidae</taxon>
        <taxon>Meloidogyninae</taxon>
        <taxon>Meloidogyne</taxon>
    </lineage>
</organism>
<dbReference type="SUPFAM" id="SSF101690">
    <property type="entry name" value="PAZ domain"/>
    <property type="match status" value="1"/>
</dbReference>
<dbReference type="Gene3D" id="2.170.260.10">
    <property type="entry name" value="paz domain"/>
    <property type="match status" value="1"/>
</dbReference>
<dbReference type="CDD" id="cd02846">
    <property type="entry name" value="PAZ_argonaute_like"/>
    <property type="match status" value="1"/>
</dbReference>
<dbReference type="EMBL" id="CAJEWN010000388">
    <property type="protein sequence ID" value="CAD2181019.1"/>
    <property type="molecule type" value="Genomic_DNA"/>
</dbReference>
<dbReference type="InterPro" id="IPR036085">
    <property type="entry name" value="PAZ_dom_sf"/>
</dbReference>
<dbReference type="GO" id="GO:0003723">
    <property type="term" value="F:RNA binding"/>
    <property type="evidence" value="ECO:0007669"/>
    <property type="project" value="InterPro"/>
</dbReference>
<protein>
    <recommendedName>
        <fullName evidence="1">PAZ domain-containing protein</fullName>
    </recommendedName>
</protein>
<proteinExistence type="predicted"/>
<evidence type="ECO:0000313" key="3">
    <source>
        <dbReference type="Proteomes" id="UP000580250"/>
    </source>
</evidence>
<sequence>MLEGQGQPSLNVEVYTIKTNMQNLSNETNLDILKCLDFDQLCIVRQTNCHLNALVEDYKKELARNTLSPIPLVNYMANFMGIPLHRLDDSKIIITDKQYDNFSKGINGAIIKITHFGPRGKEYCVIEVPHLSAQKLTFPYQAYHSTQTSQRSVAQHFIKQYKKHLRFPNLPCVRVEHKLQHMYFPVEVCDIVPGQRGLL</sequence>
<feature type="domain" description="PAZ" evidence="1">
    <location>
        <begin position="71"/>
        <end position="193"/>
    </location>
</feature>
<dbReference type="Pfam" id="PF02170">
    <property type="entry name" value="PAZ"/>
    <property type="match status" value="1"/>
</dbReference>
<accession>A0A6V7W1T3</accession>
<dbReference type="PANTHER" id="PTHR22891">
    <property type="entry name" value="EUKARYOTIC TRANSLATION INITIATION FACTOR 2C"/>
    <property type="match status" value="1"/>
</dbReference>
<evidence type="ECO:0000313" key="2">
    <source>
        <dbReference type="EMBL" id="CAD2181019.1"/>
    </source>
</evidence>
<dbReference type="PROSITE" id="PS50821">
    <property type="entry name" value="PAZ"/>
    <property type="match status" value="1"/>
</dbReference>
<dbReference type="AlphaFoldDB" id="A0A6V7W1T3"/>
<name>A0A6V7W1T3_MELEN</name>
<comment type="caution">
    <text evidence="2">The sequence shown here is derived from an EMBL/GenBank/DDBJ whole genome shotgun (WGS) entry which is preliminary data.</text>
</comment>
<dbReference type="OrthoDB" id="5892712at2759"/>
<reference evidence="2 3" key="1">
    <citation type="submission" date="2020-08" db="EMBL/GenBank/DDBJ databases">
        <authorList>
            <person name="Koutsovoulos G."/>
            <person name="Danchin GJ E."/>
        </authorList>
    </citation>
    <scope>NUCLEOTIDE SEQUENCE [LARGE SCALE GENOMIC DNA]</scope>
</reference>
<dbReference type="InterPro" id="IPR003100">
    <property type="entry name" value="PAZ_dom"/>
</dbReference>
<evidence type="ECO:0000259" key="1">
    <source>
        <dbReference type="PROSITE" id="PS50821"/>
    </source>
</evidence>
<dbReference type="Proteomes" id="UP000580250">
    <property type="component" value="Unassembled WGS sequence"/>
</dbReference>
<gene>
    <name evidence="2" type="ORF">MENT_LOCUS33140</name>
</gene>